<feature type="transmembrane region" description="Helical" evidence="8">
    <location>
        <begin position="44"/>
        <end position="65"/>
    </location>
</feature>
<organism evidence="9 10">
    <name type="scientific">Aerococcus urinaeequi</name>
    <dbReference type="NCBI Taxonomy" id="51665"/>
    <lineage>
        <taxon>Bacteria</taxon>
        <taxon>Bacillati</taxon>
        <taxon>Bacillota</taxon>
        <taxon>Bacilli</taxon>
        <taxon>Lactobacillales</taxon>
        <taxon>Aerococcaceae</taxon>
        <taxon>Aerococcus</taxon>
    </lineage>
</organism>
<evidence type="ECO:0000256" key="8">
    <source>
        <dbReference type="RuleBase" id="RU363041"/>
    </source>
</evidence>
<keyword evidence="7 8" id="KW-0472">Membrane</keyword>
<keyword evidence="5 8" id="KW-0812">Transmembrane</keyword>
<dbReference type="Proteomes" id="UP001164714">
    <property type="component" value="Chromosome"/>
</dbReference>
<dbReference type="PANTHER" id="PTHR30269:SF37">
    <property type="entry name" value="MEMBRANE TRANSPORTER PROTEIN"/>
    <property type="match status" value="1"/>
</dbReference>
<protein>
    <recommendedName>
        <fullName evidence="8">Probable membrane transporter protein</fullName>
    </recommendedName>
</protein>
<evidence type="ECO:0000313" key="9">
    <source>
        <dbReference type="EMBL" id="WAT24180.1"/>
    </source>
</evidence>
<evidence type="ECO:0000256" key="4">
    <source>
        <dbReference type="ARBA" id="ARBA00022475"/>
    </source>
</evidence>
<accession>A0AA47G8C2</accession>
<dbReference type="InterPro" id="IPR052017">
    <property type="entry name" value="TSUP"/>
</dbReference>
<evidence type="ECO:0000256" key="3">
    <source>
        <dbReference type="ARBA" id="ARBA00022448"/>
    </source>
</evidence>
<comment type="similarity">
    <text evidence="2 8">Belongs to the 4-toluene sulfonate uptake permease (TSUP) (TC 2.A.102) family.</text>
</comment>
<keyword evidence="3" id="KW-0813">Transport</keyword>
<evidence type="ECO:0000256" key="2">
    <source>
        <dbReference type="ARBA" id="ARBA00009142"/>
    </source>
</evidence>
<feature type="transmembrane region" description="Helical" evidence="8">
    <location>
        <begin position="174"/>
        <end position="192"/>
    </location>
</feature>
<keyword evidence="4 8" id="KW-1003">Cell membrane</keyword>
<dbReference type="GO" id="GO:0005886">
    <property type="term" value="C:plasma membrane"/>
    <property type="evidence" value="ECO:0007669"/>
    <property type="project" value="UniProtKB-SubCell"/>
</dbReference>
<sequence length="247" mass="27229">MDINIVLLVISAVFLGALMRAIFGFGDSVVSMPLLALLPVDLKTSIALVGLTGFSVAVLAILSGWENVDRPVLKQLSIGTLIGIPVGLLLVTLAPQFIITLILGIFLIFYGVYSLTKTKIGKVQEPSWITRPIWANFFGFMSGTLGSAYNMNGIPIVVYGTLREWEPIVFRESLQGHFLISSSLIILGHFLGGFWTKELLVLYLFSLPLTLLAHQIGKVVYGRIPTHKFEQYIFFLIIFLGISLLIN</sequence>
<feature type="transmembrane region" description="Helical" evidence="8">
    <location>
        <begin position="72"/>
        <end position="91"/>
    </location>
</feature>
<evidence type="ECO:0000256" key="7">
    <source>
        <dbReference type="ARBA" id="ARBA00023136"/>
    </source>
</evidence>
<evidence type="ECO:0000256" key="5">
    <source>
        <dbReference type="ARBA" id="ARBA00022692"/>
    </source>
</evidence>
<feature type="transmembrane region" description="Helical" evidence="8">
    <location>
        <begin position="137"/>
        <end position="162"/>
    </location>
</feature>
<dbReference type="Pfam" id="PF01925">
    <property type="entry name" value="TauE"/>
    <property type="match status" value="1"/>
</dbReference>
<evidence type="ECO:0000256" key="1">
    <source>
        <dbReference type="ARBA" id="ARBA00004651"/>
    </source>
</evidence>
<evidence type="ECO:0000256" key="6">
    <source>
        <dbReference type="ARBA" id="ARBA00022989"/>
    </source>
</evidence>
<feature type="transmembrane region" description="Helical" evidence="8">
    <location>
        <begin position="199"/>
        <end position="217"/>
    </location>
</feature>
<evidence type="ECO:0000313" key="10">
    <source>
        <dbReference type="Proteomes" id="UP001164714"/>
    </source>
</evidence>
<proteinExistence type="inferred from homology"/>
<feature type="transmembrane region" description="Helical" evidence="8">
    <location>
        <begin position="97"/>
        <end position="116"/>
    </location>
</feature>
<feature type="transmembrane region" description="Helical" evidence="8">
    <location>
        <begin position="229"/>
        <end position="246"/>
    </location>
</feature>
<gene>
    <name evidence="9" type="ORF">OZ415_07945</name>
</gene>
<dbReference type="PANTHER" id="PTHR30269">
    <property type="entry name" value="TRANSMEMBRANE PROTEIN YFCA"/>
    <property type="match status" value="1"/>
</dbReference>
<dbReference type="RefSeq" id="WP_217371287.1">
    <property type="nucleotide sequence ID" value="NZ_CP114063.1"/>
</dbReference>
<comment type="subcellular location">
    <subcellularLocation>
        <location evidence="1 8">Cell membrane</location>
        <topology evidence="1 8">Multi-pass membrane protein</topology>
    </subcellularLocation>
</comment>
<reference evidence="9" key="1">
    <citation type="submission" date="2022-12" db="EMBL/GenBank/DDBJ databases">
        <title>Whole genome sequence analysis of a duck derived balloon bacteium Aerococcus urinaeequi henan2020.</title>
        <authorList>
            <person name="Zhang H."/>
            <person name="Qiao H.X."/>
            <person name="Bian C.Z."/>
            <person name="Shu J.C."/>
        </authorList>
    </citation>
    <scope>NUCLEOTIDE SEQUENCE</scope>
    <source>
        <strain evidence="9">2020-HN-1</strain>
    </source>
</reference>
<dbReference type="InterPro" id="IPR002781">
    <property type="entry name" value="TM_pro_TauE-like"/>
</dbReference>
<dbReference type="AlphaFoldDB" id="A0AA47G8C2"/>
<keyword evidence="6 8" id="KW-1133">Transmembrane helix</keyword>
<dbReference type="EMBL" id="CP114063">
    <property type="protein sequence ID" value="WAT24180.1"/>
    <property type="molecule type" value="Genomic_DNA"/>
</dbReference>
<name>A0AA47G8C2_9LACT</name>